<accession>A0A314UJK7</accession>
<evidence type="ECO:0000259" key="1">
    <source>
        <dbReference type="Pfam" id="PF03168"/>
    </source>
</evidence>
<feature type="domain" description="Late embryogenesis abundant protein LEA-2 subgroup" evidence="1">
    <location>
        <begin position="7"/>
        <end position="69"/>
    </location>
</feature>
<dbReference type="OrthoDB" id="1744573at2759"/>
<protein>
    <recommendedName>
        <fullName evidence="1">Late embryogenesis abundant protein LEA-2 subgroup domain-containing protein</fullName>
    </recommendedName>
</protein>
<evidence type="ECO:0000313" key="2">
    <source>
        <dbReference type="EMBL" id="PQM36634.1"/>
    </source>
</evidence>
<name>A0A314UJK7_PRUYE</name>
<keyword evidence="3" id="KW-1185">Reference proteome</keyword>
<comment type="caution">
    <text evidence="2">The sequence shown here is derived from an EMBL/GenBank/DDBJ whole genome shotgun (WGS) entry which is preliminary data.</text>
</comment>
<organism evidence="2 3">
    <name type="scientific">Prunus yedoensis var. nudiflora</name>
    <dbReference type="NCBI Taxonomy" id="2094558"/>
    <lineage>
        <taxon>Eukaryota</taxon>
        <taxon>Viridiplantae</taxon>
        <taxon>Streptophyta</taxon>
        <taxon>Embryophyta</taxon>
        <taxon>Tracheophyta</taxon>
        <taxon>Spermatophyta</taxon>
        <taxon>Magnoliopsida</taxon>
        <taxon>eudicotyledons</taxon>
        <taxon>Gunneridae</taxon>
        <taxon>Pentapetalae</taxon>
        <taxon>rosids</taxon>
        <taxon>fabids</taxon>
        <taxon>Rosales</taxon>
        <taxon>Rosaceae</taxon>
        <taxon>Amygdaloideae</taxon>
        <taxon>Amygdaleae</taxon>
        <taxon>Prunus</taxon>
    </lineage>
</organism>
<dbReference type="AlphaFoldDB" id="A0A314UJK7"/>
<proteinExistence type="predicted"/>
<gene>
    <name evidence="2" type="ORF">Pyn_19768</name>
</gene>
<dbReference type="Pfam" id="PF03168">
    <property type="entry name" value="LEA_2"/>
    <property type="match status" value="1"/>
</dbReference>
<dbReference type="EMBL" id="PJQY01003531">
    <property type="protein sequence ID" value="PQM36634.1"/>
    <property type="molecule type" value="Genomic_DNA"/>
</dbReference>
<dbReference type="InterPro" id="IPR004864">
    <property type="entry name" value="LEA_2"/>
</dbReference>
<reference evidence="2 3" key="1">
    <citation type="submission" date="2018-02" db="EMBL/GenBank/DDBJ databases">
        <title>Draft genome of wild Prunus yedoensis var. nudiflora.</title>
        <authorList>
            <person name="Baek S."/>
            <person name="Kim J.-H."/>
            <person name="Choi K."/>
            <person name="Kim G.-B."/>
            <person name="Cho A."/>
            <person name="Jang H."/>
            <person name="Shin C.-H."/>
            <person name="Yu H.-J."/>
            <person name="Mun J.-H."/>
        </authorList>
    </citation>
    <scope>NUCLEOTIDE SEQUENCE [LARGE SCALE GENOMIC DNA]</scope>
    <source>
        <strain evidence="3">cv. Jeju island</strain>
        <tissue evidence="2">Leaf</tissue>
    </source>
</reference>
<sequence>MSFTTQVRVKNTNFGPYKYDSSSLSFQYQGVTLGQVVIPKGKARWRSTEKTGATVILNSKFPRQWEAIPVFLASNELKAEVLTPSSQAKSHFKGLLCTSN</sequence>
<dbReference type="Proteomes" id="UP000250321">
    <property type="component" value="Unassembled WGS sequence"/>
</dbReference>
<evidence type="ECO:0000313" key="3">
    <source>
        <dbReference type="Proteomes" id="UP000250321"/>
    </source>
</evidence>